<feature type="region of interest" description="Disordered" evidence="1">
    <location>
        <begin position="83"/>
        <end position="124"/>
    </location>
</feature>
<keyword evidence="3" id="KW-1185">Reference proteome</keyword>
<accession>A0A9K3Q227</accession>
<feature type="compositionally biased region" description="Basic and acidic residues" evidence="1">
    <location>
        <begin position="114"/>
        <end position="124"/>
    </location>
</feature>
<evidence type="ECO:0000256" key="1">
    <source>
        <dbReference type="SAM" id="MobiDB-lite"/>
    </source>
</evidence>
<feature type="region of interest" description="Disordered" evidence="1">
    <location>
        <begin position="278"/>
        <end position="330"/>
    </location>
</feature>
<evidence type="ECO:0000313" key="3">
    <source>
        <dbReference type="Proteomes" id="UP000693970"/>
    </source>
</evidence>
<dbReference type="OrthoDB" id="42978at2759"/>
<feature type="compositionally biased region" description="Polar residues" evidence="1">
    <location>
        <begin position="306"/>
        <end position="318"/>
    </location>
</feature>
<feature type="compositionally biased region" description="Acidic residues" evidence="1">
    <location>
        <begin position="285"/>
        <end position="303"/>
    </location>
</feature>
<reference evidence="2" key="2">
    <citation type="submission" date="2021-04" db="EMBL/GenBank/DDBJ databases">
        <authorList>
            <person name="Podell S."/>
        </authorList>
    </citation>
    <scope>NUCLEOTIDE SEQUENCE</scope>
    <source>
        <strain evidence="2">Hildebrandi</strain>
    </source>
</reference>
<dbReference type="Pfam" id="PF07209">
    <property type="entry name" value="DUF1415"/>
    <property type="match status" value="3"/>
</dbReference>
<sequence>MSFTPSITTAAAAAAFLQGSTSCCRRSHHRWLSRPFTGRHSSSLDFFSPFFLHGTTRQQQQYQHQHQRHMSVWCRNSRTNTNIDPAISRKSSRGRNSKLFSTINNNNSNSNDNKNSRMDNNDPHRRRILEDTSREDLDIVKDTLDWLQHVVMGLNLCPFAKPSLLSDQIRIVVIHGANPTDVLAGVLGECWKLQAISQQQQDPAMMEQDDNNIIISSSSSSTATTTRGGTTLVVCPDLYPDDFEEYLAIYNIFEQGVLVDQNLTGELQVAPFHPLFEFATNPNDDINDDDDDDDDNNDDDGDDTTSRTATAITESNPSNNTNDNDGDDDDELVAIEHYTNRSPYPIFHILREVEVSKAVESLEGDASRVWQRNIDLLQELEDEFLTPNNDDDDSNDDDNDELLRSVILKGKGKHDEDHAALWERVDKVLKRFKQKQADSS</sequence>
<dbReference type="InterPro" id="IPR009858">
    <property type="entry name" value="DUF1415"/>
</dbReference>
<reference evidence="2" key="1">
    <citation type="journal article" date="2021" name="Sci. Rep.">
        <title>Diploid genomic architecture of Nitzschia inconspicua, an elite biomass production diatom.</title>
        <authorList>
            <person name="Oliver A."/>
            <person name="Podell S."/>
            <person name="Pinowska A."/>
            <person name="Traller J.C."/>
            <person name="Smith S.R."/>
            <person name="McClure R."/>
            <person name="Beliaev A."/>
            <person name="Bohutskyi P."/>
            <person name="Hill E.A."/>
            <person name="Rabines A."/>
            <person name="Zheng H."/>
            <person name="Allen L.Z."/>
            <person name="Kuo A."/>
            <person name="Grigoriev I.V."/>
            <person name="Allen A.E."/>
            <person name="Hazlebeck D."/>
            <person name="Allen E.E."/>
        </authorList>
    </citation>
    <scope>NUCLEOTIDE SEQUENCE</scope>
    <source>
        <strain evidence="2">Hildebrandi</strain>
    </source>
</reference>
<dbReference type="Proteomes" id="UP000693970">
    <property type="component" value="Unassembled WGS sequence"/>
</dbReference>
<comment type="caution">
    <text evidence="2">The sequence shown here is derived from an EMBL/GenBank/DDBJ whole genome shotgun (WGS) entry which is preliminary data.</text>
</comment>
<feature type="compositionally biased region" description="Low complexity" evidence="1">
    <location>
        <begin position="104"/>
        <end position="113"/>
    </location>
</feature>
<organism evidence="2 3">
    <name type="scientific">Nitzschia inconspicua</name>
    <dbReference type="NCBI Taxonomy" id="303405"/>
    <lineage>
        <taxon>Eukaryota</taxon>
        <taxon>Sar</taxon>
        <taxon>Stramenopiles</taxon>
        <taxon>Ochrophyta</taxon>
        <taxon>Bacillariophyta</taxon>
        <taxon>Bacillariophyceae</taxon>
        <taxon>Bacillariophycidae</taxon>
        <taxon>Bacillariales</taxon>
        <taxon>Bacillariaceae</taxon>
        <taxon>Nitzschia</taxon>
    </lineage>
</organism>
<evidence type="ECO:0000313" key="2">
    <source>
        <dbReference type="EMBL" id="KAG7367630.1"/>
    </source>
</evidence>
<name>A0A9K3Q227_9STRA</name>
<dbReference type="EMBL" id="JAGRRH010000007">
    <property type="protein sequence ID" value="KAG7367630.1"/>
    <property type="molecule type" value="Genomic_DNA"/>
</dbReference>
<gene>
    <name evidence="2" type="ORF">IV203_030301</name>
</gene>
<proteinExistence type="predicted"/>
<protein>
    <submittedName>
        <fullName evidence="2">DUF1415 domain containing protein</fullName>
    </submittedName>
</protein>
<dbReference type="AlphaFoldDB" id="A0A9K3Q227"/>